<sequence length="66" mass="7135">MPVTDTLTPPLKAVRVVVVVIEPEINMMLPSVVTAERVVTIEQHANTDGAVNTPQRSKKTLGQGRT</sequence>
<dbReference type="EMBL" id="CABWMH010000012">
    <property type="protein sequence ID" value="VXB96800.1"/>
    <property type="molecule type" value="Genomic_DNA"/>
</dbReference>
<dbReference type="Proteomes" id="UP000433737">
    <property type="component" value="Unassembled WGS sequence"/>
</dbReference>
<dbReference type="AlphaFoldDB" id="A0AAX3J6H3"/>
<proteinExistence type="predicted"/>
<evidence type="ECO:0000313" key="3">
    <source>
        <dbReference type="Proteomes" id="UP000433737"/>
    </source>
</evidence>
<accession>A0AAX3J6H3</accession>
<name>A0AAX3J6H3_9GAMM</name>
<feature type="compositionally biased region" description="Polar residues" evidence="1">
    <location>
        <begin position="44"/>
        <end position="55"/>
    </location>
</feature>
<feature type="region of interest" description="Disordered" evidence="1">
    <location>
        <begin position="44"/>
        <end position="66"/>
    </location>
</feature>
<evidence type="ECO:0000313" key="2">
    <source>
        <dbReference type="EMBL" id="VXB96800.1"/>
    </source>
</evidence>
<comment type="caution">
    <text evidence="2">The sequence shown here is derived from an EMBL/GenBank/DDBJ whole genome shotgun (WGS) entry which is preliminary data.</text>
</comment>
<gene>
    <name evidence="2" type="ORF">PANT111_20007</name>
</gene>
<protein>
    <submittedName>
        <fullName evidence="2">Uncharacterized protein</fullName>
    </submittedName>
</protein>
<reference evidence="2 3" key="1">
    <citation type="submission" date="2019-10" db="EMBL/GenBank/DDBJ databases">
        <authorList>
            <person name="Karimi E."/>
        </authorList>
    </citation>
    <scope>NUCLEOTIDE SEQUENCE [LARGE SCALE GENOMIC DNA]</scope>
    <source>
        <strain evidence="2">Pantoea sp. 111</strain>
    </source>
</reference>
<evidence type="ECO:0000256" key="1">
    <source>
        <dbReference type="SAM" id="MobiDB-lite"/>
    </source>
</evidence>
<organism evidence="2 3">
    <name type="scientific">Pantoea brenneri</name>
    <dbReference type="NCBI Taxonomy" id="472694"/>
    <lineage>
        <taxon>Bacteria</taxon>
        <taxon>Pseudomonadati</taxon>
        <taxon>Pseudomonadota</taxon>
        <taxon>Gammaproteobacteria</taxon>
        <taxon>Enterobacterales</taxon>
        <taxon>Erwiniaceae</taxon>
        <taxon>Pantoea</taxon>
    </lineage>
</organism>